<proteinExistence type="predicted"/>
<name>A0ABW4TBF6_9ACTN</name>
<evidence type="ECO:0000313" key="2">
    <source>
        <dbReference type="Proteomes" id="UP001597368"/>
    </source>
</evidence>
<dbReference type="Gene3D" id="1.10.1660.10">
    <property type="match status" value="1"/>
</dbReference>
<gene>
    <name evidence="1" type="ORF">ACFSKW_43370</name>
</gene>
<organism evidence="1 2">
    <name type="scientific">Nonomuraea mangrovi</name>
    <dbReference type="NCBI Taxonomy" id="2316207"/>
    <lineage>
        <taxon>Bacteria</taxon>
        <taxon>Bacillati</taxon>
        <taxon>Actinomycetota</taxon>
        <taxon>Actinomycetes</taxon>
        <taxon>Streptosporangiales</taxon>
        <taxon>Streptosporangiaceae</taxon>
        <taxon>Nonomuraea</taxon>
    </lineage>
</organism>
<protein>
    <submittedName>
        <fullName evidence="1">Chaperone modulator CbpM</fullName>
    </submittedName>
</protein>
<sequence>MTYALVRRTAVDAAMDLDSFVRATGLHPDLARRLVALGLLEARLDAAGRLWFPLSQVAAAGRIQRLRAGFSLNYAALGLVIELLDHIAELETALRNQRTGG</sequence>
<dbReference type="Pfam" id="PF13591">
    <property type="entry name" value="MerR_2"/>
    <property type="match status" value="1"/>
</dbReference>
<comment type="caution">
    <text evidence="1">The sequence shown here is derived from an EMBL/GenBank/DDBJ whole genome shotgun (WGS) entry which is preliminary data.</text>
</comment>
<accession>A0ABW4TBF6</accession>
<reference evidence="2" key="1">
    <citation type="journal article" date="2019" name="Int. J. Syst. Evol. Microbiol.">
        <title>The Global Catalogue of Microorganisms (GCM) 10K type strain sequencing project: providing services to taxonomists for standard genome sequencing and annotation.</title>
        <authorList>
            <consortium name="The Broad Institute Genomics Platform"/>
            <consortium name="The Broad Institute Genome Sequencing Center for Infectious Disease"/>
            <person name="Wu L."/>
            <person name="Ma J."/>
        </authorList>
    </citation>
    <scope>NUCLEOTIDE SEQUENCE [LARGE SCALE GENOMIC DNA]</scope>
    <source>
        <strain evidence="2">ICMP 6774ER</strain>
    </source>
</reference>
<keyword evidence="2" id="KW-1185">Reference proteome</keyword>
<dbReference type="Proteomes" id="UP001597368">
    <property type="component" value="Unassembled WGS sequence"/>
</dbReference>
<evidence type="ECO:0000313" key="1">
    <source>
        <dbReference type="EMBL" id="MFD1938337.1"/>
    </source>
</evidence>
<dbReference type="EMBL" id="JBHUFV010000062">
    <property type="protein sequence ID" value="MFD1938337.1"/>
    <property type="molecule type" value="Genomic_DNA"/>
</dbReference>
<dbReference type="RefSeq" id="WP_379580319.1">
    <property type="nucleotide sequence ID" value="NZ_JBHUFV010000062.1"/>
</dbReference>